<accession>A0A4Y2GCU3</accession>
<dbReference type="Proteomes" id="UP000499080">
    <property type="component" value="Unassembled WGS sequence"/>
</dbReference>
<evidence type="ECO:0000313" key="2">
    <source>
        <dbReference type="EMBL" id="GBM51413.1"/>
    </source>
</evidence>
<name>A0A4Y2GCU3_ARAVE</name>
<gene>
    <name evidence="2" type="ORF">AVEN_203757_1</name>
</gene>
<dbReference type="AlphaFoldDB" id="A0A4Y2GCU3"/>
<feature type="region of interest" description="Disordered" evidence="1">
    <location>
        <begin position="75"/>
        <end position="122"/>
    </location>
</feature>
<sequence length="122" mass="13933">MSIKHPSREIYDETLNPIWRYFSGVKMVRVVVPKAIRDLLSLLIRPVWPPRKLTNDSFWLRSALYSGLINLPAVENGPVTPTESDKFLKNDNHPTHVGGGEGVKKEEEEKEEKKITSNPPQE</sequence>
<proteinExistence type="predicted"/>
<feature type="compositionally biased region" description="Basic and acidic residues" evidence="1">
    <location>
        <begin position="102"/>
        <end position="115"/>
    </location>
</feature>
<comment type="caution">
    <text evidence="2">The sequence shown here is derived from an EMBL/GenBank/DDBJ whole genome shotgun (WGS) entry which is preliminary data.</text>
</comment>
<evidence type="ECO:0000256" key="1">
    <source>
        <dbReference type="SAM" id="MobiDB-lite"/>
    </source>
</evidence>
<organism evidence="2 3">
    <name type="scientific">Araneus ventricosus</name>
    <name type="common">Orbweaver spider</name>
    <name type="synonym">Epeira ventricosa</name>
    <dbReference type="NCBI Taxonomy" id="182803"/>
    <lineage>
        <taxon>Eukaryota</taxon>
        <taxon>Metazoa</taxon>
        <taxon>Ecdysozoa</taxon>
        <taxon>Arthropoda</taxon>
        <taxon>Chelicerata</taxon>
        <taxon>Arachnida</taxon>
        <taxon>Araneae</taxon>
        <taxon>Araneomorphae</taxon>
        <taxon>Entelegynae</taxon>
        <taxon>Araneoidea</taxon>
        <taxon>Araneidae</taxon>
        <taxon>Araneus</taxon>
    </lineage>
</organism>
<reference evidence="2 3" key="1">
    <citation type="journal article" date="2019" name="Sci. Rep.">
        <title>Orb-weaving spider Araneus ventricosus genome elucidates the spidroin gene catalogue.</title>
        <authorList>
            <person name="Kono N."/>
            <person name="Nakamura H."/>
            <person name="Ohtoshi R."/>
            <person name="Moran D.A.P."/>
            <person name="Shinohara A."/>
            <person name="Yoshida Y."/>
            <person name="Fujiwara M."/>
            <person name="Mori M."/>
            <person name="Tomita M."/>
            <person name="Arakawa K."/>
        </authorList>
    </citation>
    <scope>NUCLEOTIDE SEQUENCE [LARGE SCALE GENOMIC DNA]</scope>
</reference>
<dbReference type="EMBL" id="BGPR01001335">
    <property type="protein sequence ID" value="GBM51413.1"/>
    <property type="molecule type" value="Genomic_DNA"/>
</dbReference>
<protein>
    <submittedName>
        <fullName evidence="2">Uncharacterized protein</fullName>
    </submittedName>
</protein>
<evidence type="ECO:0000313" key="3">
    <source>
        <dbReference type="Proteomes" id="UP000499080"/>
    </source>
</evidence>
<feature type="compositionally biased region" description="Basic and acidic residues" evidence="1">
    <location>
        <begin position="83"/>
        <end position="94"/>
    </location>
</feature>
<keyword evidence="3" id="KW-1185">Reference proteome</keyword>